<dbReference type="Pfam" id="PF04542">
    <property type="entry name" value="Sigma70_r2"/>
    <property type="match status" value="1"/>
</dbReference>
<dbReference type="PANTHER" id="PTHR43133:SF8">
    <property type="entry name" value="RNA POLYMERASE SIGMA FACTOR HI_1459-RELATED"/>
    <property type="match status" value="1"/>
</dbReference>
<protein>
    <submittedName>
        <fullName evidence="8">Sigma-70 family RNA polymerase sigma factor</fullName>
    </submittedName>
</protein>
<evidence type="ECO:0000313" key="8">
    <source>
        <dbReference type="EMBL" id="MFD1129416.1"/>
    </source>
</evidence>
<name>A0ABW3Q0S9_9BACL</name>
<dbReference type="Gene3D" id="1.10.10.10">
    <property type="entry name" value="Winged helix-like DNA-binding domain superfamily/Winged helix DNA-binding domain"/>
    <property type="match status" value="1"/>
</dbReference>
<keyword evidence="2" id="KW-0805">Transcription regulation</keyword>
<dbReference type="Pfam" id="PF08281">
    <property type="entry name" value="Sigma70_r4_2"/>
    <property type="match status" value="1"/>
</dbReference>
<feature type="domain" description="RNA polymerase sigma factor 70 region 4 type 2" evidence="7">
    <location>
        <begin position="110"/>
        <end position="161"/>
    </location>
</feature>
<reference evidence="9" key="1">
    <citation type="journal article" date="2019" name="Int. J. Syst. Evol. Microbiol.">
        <title>The Global Catalogue of Microorganisms (GCM) 10K type strain sequencing project: providing services to taxonomists for standard genome sequencing and annotation.</title>
        <authorList>
            <consortium name="The Broad Institute Genomics Platform"/>
            <consortium name="The Broad Institute Genome Sequencing Center for Infectious Disease"/>
            <person name="Wu L."/>
            <person name="Ma J."/>
        </authorList>
    </citation>
    <scope>NUCLEOTIDE SEQUENCE [LARGE SCALE GENOMIC DNA]</scope>
    <source>
        <strain evidence="9">CCUG 53519</strain>
    </source>
</reference>
<evidence type="ECO:0000256" key="5">
    <source>
        <dbReference type="ARBA" id="ARBA00023163"/>
    </source>
</evidence>
<comment type="caution">
    <text evidence="8">The sequence shown here is derived from an EMBL/GenBank/DDBJ whole genome shotgun (WGS) entry which is preliminary data.</text>
</comment>
<dbReference type="InterPro" id="IPR036388">
    <property type="entry name" value="WH-like_DNA-bd_sf"/>
</dbReference>
<dbReference type="Proteomes" id="UP001597169">
    <property type="component" value="Unassembled WGS sequence"/>
</dbReference>
<proteinExistence type="inferred from homology"/>
<dbReference type="InterPro" id="IPR007627">
    <property type="entry name" value="RNA_pol_sigma70_r2"/>
</dbReference>
<evidence type="ECO:0000259" key="6">
    <source>
        <dbReference type="Pfam" id="PF04542"/>
    </source>
</evidence>
<dbReference type="CDD" id="cd06171">
    <property type="entry name" value="Sigma70_r4"/>
    <property type="match status" value="1"/>
</dbReference>
<feature type="domain" description="RNA polymerase sigma-70 region 2" evidence="6">
    <location>
        <begin position="13"/>
        <end position="75"/>
    </location>
</feature>
<dbReference type="InterPro" id="IPR039425">
    <property type="entry name" value="RNA_pol_sigma-70-like"/>
</dbReference>
<dbReference type="InterPro" id="IPR013324">
    <property type="entry name" value="RNA_pol_sigma_r3/r4-like"/>
</dbReference>
<dbReference type="NCBIfam" id="TIGR02937">
    <property type="entry name" value="sigma70-ECF"/>
    <property type="match status" value="1"/>
</dbReference>
<dbReference type="InterPro" id="IPR013325">
    <property type="entry name" value="RNA_pol_sigma_r2"/>
</dbReference>
<dbReference type="InterPro" id="IPR013249">
    <property type="entry name" value="RNA_pol_sigma70_r4_t2"/>
</dbReference>
<dbReference type="SUPFAM" id="SSF88946">
    <property type="entry name" value="Sigma2 domain of RNA polymerase sigma factors"/>
    <property type="match status" value="1"/>
</dbReference>
<keyword evidence="3" id="KW-0731">Sigma factor</keyword>
<sequence length="173" mass="20445">MGGQEIEVFRTVFEEHYPIVRRKLMALIQDEAAAEDLAQEVFIRLYRNPPDDPAAMGAWLHRVLTRIGYDYMSRQIRERKLKEKQEQYYDSREQFLSSGEEIVLKRMDQEEVREWMDELPERDRQLLMLKYSGYSYAEIAEELNVRPPLVGSMLSRATSKLRRKVQGKSAPQS</sequence>
<dbReference type="SUPFAM" id="SSF88659">
    <property type="entry name" value="Sigma3 and sigma4 domains of RNA polymerase sigma factors"/>
    <property type="match status" value="1"/>
</dbReference>
<dbReference type="PANTHER" id="PTHR43133">
    <property type="entry name" value="RNA POLYMERASE ECF-TYPE SIGMA FACTO"/>
    <property type="match status" value="1"/>
</dbReference>
<dbReference type="InterPro" id="IPR014284">
    <property type="entry name" value="RNA_pol_sigma-70_dom"/>
</dbReference>
<organism evidence="8 9">
    <name type="scientific">Paenibacillus provencensis</name>
    <dbReference type="NCBI Taxonomy" id="441151"/>
    <lineage>
        <taxon>Bacteria</taxon>
        <taxon>Bacillati</taxon>
        <taxon>Bacillota</taxon>
        <taxon>Bacilli</taxon>
        <taxon>Bacillales</taxon>
        <taxon>Paenibacillaceae</taxon>
        <taxon>Paenibacillus</taxon>
    </lineage>
</organism>
<gene>
    <name evidence="8" type="ORF">ACFQ3J_14680</name>
</gene>
<evidence type="ECO:0000256" key="4">
    <source>
        <dbReference type="ARBA" id="ARBA00023125"/>
    </source>
</evidence>
<keyword evidence="9" id="KW-1185">Reference proteome</keyword>
<evidence type="ECO:0000313" key="9">
    <source>
        <dbReference type="Proteomes" id="UP001597169"/>
    </source>
</evidence>
<evidence type="ECO:0000256" key="3">
    <source>
        <dbReference type="ARBA" id="ARBA00023082"/>
    </source>
</evidence>
<evidence type="ECO:0000256" key="2">
    <source>
        <dbReference type="ARBA" id="ARBA00023015"/>
    </source>
</evidence>
<keyword evidence="5" id="KW-0804">Transcription</keyword>
<dbReference type="EMBL" id="JBHTKX010000001">
    <property type="protein sequence ID" value="MFD1129416.1"/>
    <property type="molecule type" value="Genomic_DNA"/>
</dbReference>
<accession>A0ABW3Q0S9</accession>
<keyword evidence="4" id="KW-0238">DNA-binding</keyword>
<comment type="similarity">
    <text evidence="1">Belongs to the sigma-70 factor family. ECF subfamily.</text>
</comment>
<evidence type="ECO:0000256" key="1">
    <source>
        <dbReference type="ARBA" id="ARBA00010641"/>
    </source>
</evidence>
<dbReference type="RefSeq" id="WP_251582366.1">
    <property type="nucleotide sequence ID" value="NZ_JBHTKX010000001.1"/>
</dbReference>
<evidence type="ECO:0000259" key="7">
    <source>
        <dbReference type="Pfam" id="PF08281"/>
    </source>
</evidence>
<dbReference type="Gene3D" id="1.10.1740.10">
    <property type="match status" value="1"/>
</dbReference>